<evidence type="ECO:0000313" key="1">
    <source>
        <dbReference type="EMBL" id="ABC77729.1"/>
    </source>
</evidence>
<keyword evidence="2" id="KW-1185">Reference proteome</keyword>
<evidence type="ECO:0000313" key="2">
    <source>
        <dbReference type="Proteomes" id="UP000001933"/>
    </source>
</evidence>
<dbReference type="AlphaFoldDB" id="Q2LUG6"/>
<proteinExistence type="predicted"/>
<dbReference type="EMBL" id="CP000252">
    <property type="protein sequence ID" value="ABC77729.1"/>
    <property type="molecule type" value="Genomic_DNA"/>
</dbReference>
<dbReference type="InParanoid" id="Q2LUG6"/>
<dbReference type="KEGG" id="sat:SYN_01992"/>
<dbReference type="STRING" id="56780.SYN_01992"/>
<dbReference type="Proteomes" id="UP000001933">
    <property type="component" value="Chromosome"/>
</dbReference>
<organism evidence="1 2">
    <name type="scientific">Syntrophus aciditrophicus (strain SB)</name>
    <dbReference type="NCBI Taxonomy" id="56780"/>
    <lineage>
        <taxon>Bacteria</taxon>
        <taxon>Pseudomonadati</taxon>
        <taxon>Thermodesulfobacteriota</taxon>
        <taxon>Syntrophia</taxon>
        <taxon>Syntrophales</taxon>
        <taxon>Syntrophaceae</taxon>
        <taxon>Syntrophus</taxon>
    </lineage>
</organism>
<dbReference type="HOGENOM" id="CLU_2060236_0_0_7"/>
<gene>
    <name evidence="1" type="ORF">SYN_01992</name>
</gene>
<reference evidence="1 2" key="1">
    <citation type="journal article" date="2007" name="Proc. Natl. Acad. Sci. U.S.A.">
        <title>The genome of Syntrophus aciditrophicus: life at the thermodynamic limit of microbial growth.</title>
        <authorList>
            <person name="McInerney M.J."/>
            <person name="Rohlin L."/>
            <person name="Mouttaki H."/>
            <person name="Kim U."/>
            <person name="Krupp R.S."/>
            <person name="Rios-Hernandez L."/>
            <person name="Sieber J."/>
            <person name="Struchtemeyer C.G."/>
            <person name="Bhattacharyya A."/>
            <person name="Campbell J.W."/>
            <person name="Gunsalus R.P."/>
        </authorList>
    </citation>
    <scope>NUCLEOTIDE SEQUENCE [LARGE SCALE GENOMIC DNA]</scope>
    <source>
        <strain evidence="1 2">SB</strain>
    </source>
</reference>
<name>Q2LUG6_SYNAS</name>
<sequence length="119" mass="13498">MPVPTLTYRHEIPSELEIEITQGGESVQSNLAIRKIQRRVKRKKYKLSQGIITTEGEPFGLPFRSGGKDDFGFCPLCNPVHSARLNLPDFRLLIYYQALIVPTGDMHIHMPVIIGILRL</sequence>
<accession>Q2LUG6</accession>
<protein>
    <submittedName>
        <fullName evidence="1">Hypothetical cytosolic protein</fullName>
    </submittedName>
</protein>